<keyword evidence="4" id="KW-1185">Reference proteome</keyword>
<feature type="region of interest" description="Disordered" evidence="2">
    <location>
        <begin position="279"/>
        <end position="314"/>
    </location>
</feature>
<dbReference type="InterPro" id="IPR001138">
    <property type="entry name" value="Zn2Cys6_DnaBD"/>
</dbReference>
<evidence type="ECO:0000256" key="2">
    <source>
        <dbReference type="SAM" id="MobiDB-lite"/>
    </source>
</evidence>
<accession>A0A9P8IIC3</accession>
<keyword evidence="1" id="KW-0539">Nucleus</keyword>
<sequence>MSNPVNGSLQQRVANSSGLFPTLLNGTVYSDQEYAVGARTSFDNLGPSTPSNSTVSSGKGYGDARLCPDSVNLSTPPGGTISSGRRYEAAWPFSGNVGLSTSSSDTISPGQEYEVVYPSSSDNINIDPSTHTDYNISFGQGRMEDWSRSGNVGLSMSPNGTIFSGQRYESVRPSLDDINLGPLIHTSCNLSSGQGRAEDWPRSGNMGLSMSSNGAIFSGQRYEGVWLPPDDINLDQLTHTDYNTYSGQGCMEDWSYPSDAGLLTPLDYTSSSSRRYAPALPYPNSVDTSTPTEGSISTGTESWRNLEDANMSSPTDGNCTGYGDIAKFYANQDKDCLNAGTALLSQNLESWTSEQGPWNWSGGPSRAPLQMLREPTTPSASILFHDGQCLTNPPHVESLPEYTVLQHVDYHRPGKITGVSEVGWRVSRAGPLATLYDLSQHRYPFPLHIRPLDNVELSASCEESPSQEDLTQASTFHLTPLYEPDNPMASNVMRDHPPPHIAEVPTQSGPSPNGTMPEEQDKKRPGRIGPMKPQQRMDAKEVRKRGACFPCRELKQKCDPLPGDRCRPCRDRMNNQKVSRWFISCDFTTMSERWAVMLPSYITGHFQDREMNEYLARAGIQLLGNAVRVKWTWGYGPPLVMKMEEISTAFRRSSSFRVGAAEDLHEHVQGKSVPLLIGESEAKKIRGRVEHHILGLVRRSLKGFPKFYHSENGGSKFQYGLLEVICGFHRSSFGQVLNPFYTSIRFDSIF</sequence>
<feature type="region of interest" description="Disordered" evidence="2">
    <location>
        <begin position="497"/>
        <end position="541"/>
    </location>
</feature>
<evidence type="ECO:0000256" key="1">
    <source>
        <dbReference type="ARBA" id="ARBA00023242"/>
    </source>
</evidence>
<evidence type="ECO:0000313" key="4">
    <source>
        <dbReference type="Proteomes" id="UP000750711"/>
    </source>
</evidence>
<dbReference type="GO" id="GO:0000981">
    <property type="term" value="F:DNA-binding transcription factor activity, RNA polymerase II-specific"/>
    <property type="evidence" value="ECO:0007669"/>
    <property type="project" value="InterPro"/>
</dbReference>
<dbReference type="InterPro" id="IPR052973">
    <property type="entry name" value="Fungal_sec-metab_reg_TF"/>
</dbReference>
<dbReference type="AlphaFoldDB" id="A0A9P8IIC3"/>
<evidence type="ECO:0000313" key="3">
    <source>
        <dbReference type="EMBL" id="KAH0551497.1"/>
    </source>
</evidence>
<dbReference type="EMBL" id="JAGHQM010001982">
    <property type="protein sequence ID" value="KAH0551497.1"/>
    <property type="molecule type" value="Genomic_DNA"/>
</dbReference>
<protein>
    <recommendedName>
        <fullName evidence="5">Zn(2)-C6 fungal-type domain-containing protein</fullName>
    </recommendedName>
</protein>
<dbReference type="PANTHER" id="PTHR35392">
    <property type="entry name" value="ZN(II)2CYS6 TRANSCRIPTION FACTOR (EUROFUNG)-RELATED-RELATED"/>
    <property type="match status" value="1"/>
</dbReference>
<reference evidence="3" key="1">
    <citation type="submission" date="2021-03" db="EMBL/GenBank/DDBJ databases">
        <title>Comparative genomics and phylogenomic investigation of the class Geoglossomycetes provide insights into ecological specialization and systematics.</title>
        <authorList>
            <person name="Melie T."/>
            <person name="Pirro S."/>
            <person name="Miller A.N."/>
            <person name="Quandt A."/>
        </authorList>
    </citation>
    <scope>NUCLEOTIDE SEQUENCE</scope>
    <source>
        <strain evidence="3">CAQ_001_2017</strain>
    </source>
</reference>
<dbReference type="Proteomes" id="UP000750711">
    <property type="component" value="Unassembled WGS sequence"/>
</dbReference>
<feature type="compositionally biased region" description="Polar residues" evidence="2">
    <location>
        <begin position="285"/>
        <end position="303"/>
    </location>
</feature>
<feature type="region of interest" description="Disordered" evidence="2">
    <location>
        <begin position="40"/>
        <end position="59"/>
    </location>
</feature>
<dbReference type="CDD" id="cd00067">
    <property type="entry name" value="GAL4"/>
    <property type="match status" value="1"/>
</dbReference>
<evidence type="ECO:0008006" key="5">
    <source>
        <dbReference type="Google" id="ProtNLM"/>
    </source>
</evidence>
<feature type="compositionally biased region" description="Polar residues" evidence="2">
    <location>
        <begin position="41"/>
        <end position="57"/>
    </location>
</feature>
<comment type="caution">
    <text evidence="3">The sequence shown here is derived from an EMBL/GenBank/DDBJ whole genome shotgun (WGS) entry which is preliminary data.</text>
</comment>
<organism evidence="3 4">
    <name type="scientific">Trichoglossum hirsutum</name>
    <dbReference type="NCBI Taxonomy" id="265104"/>
    <lineage>
        <taxon>Eukaryota</taxon>
        <taxon>Fungi</taxon>
        <taxon>Dikarya</taxon>
        <taxon>Ascomycota</taxon>
        <taxon>Pezizomycotina</taxon>
        <taxon>Geoglossomycetes</taxon>
        <taxon>Geoglossales</taxon>
        <taxon>Geoglossaceae</taxon>
        <taxon>Trichoglossum</taxon>
    </lineage>
</organism>
<feature type="compositionally biased region" description="Polar residues" evidence="2">
    <location>
        <begin position="505"/>
        <end position="514"/>
    </location>
</feature>
<gene>
    <name evidence="3" type="ORF">GP486_007287</name>
</gene>
<dbReference type="GO" id="GO:0008270">
    <property type="term" value="F:zinc ion binding"/>
    <property type="evidence" value="ECO:0007669"/>
    <property type="project" value="InterPro"/>
</dbReference>
<name>A0A9P8IIC3_9PEZI</name>
<proteinExistence type="predicted"/>